<dbReference type="Gene3D" id="3.20.20.70">
    <property type="entry name" value="Aldolase class I"/>
    <property type="match status" value="1"/>
</dbReference>
<feature type="active site" description="Proton donor/acceptor" evidence="12 14">
    <location>
        <position position="150"/>
    </location>
</feature>
<feature type="site" description="Part of a proton relay during catalysis" evidence="12 16">
    <location>
        <position position="61"/>
    </location>
</feature>
<keyword evidence="7 12" id="KW-0220">Diaminopimelate biosynthesis</keyword>
<dbReference type="GO" id="GO:0009089">
    <property type="term" value="P:lysine biosynthetic process via diaminopimelate"/>
    <property type="evidence" value="ECO:0007669"/>
    <property type="project" value="UniProtKB-UniRule"/>
</dbReference>
<dbReference type="SUPFAM" id="SSF51569">
    <property type="entry name" value="Aldolase"/>
    <property type="match status" value="1"/>
</dbReference>
<protein>
    <recommendedName>
        <fullName evidence="4 12">4-hydroxy-tetrahydrodipicolinate synthase</fullName>
        <shortName evidence="12">HTPA synthase</shortName>
        <ecNumber evidence="4 12">4.3.3.7</ecNumber>
    </recommendedName>
</protein>
<dbReference type="InterPro" id="IPR020625">
    <property type="entry name" value="Schiff_base-form_aldolases_AS"/>
</dbReference>
<comment type="caution">
    <text evidence="17">The sequence shown here is derived from an EMBL/GenBank/DDBJ whole genome shotgun (WGS) entry which is preliminary data.</text>
</comment>
<evidence type="ECO:0000256" key="8">
    <source>
        <dbReference type="ARBA" id="ARBA00023154"/>
    </source>
</evidence>
<dbReference type="PROSITE" id="PS00666">
    <property type="entry name" value="DHDPS_2"/>
    <property type="match status" value="1"/>
</dbReference>
<dbReference type="Pfam" id="PF00701">
    <property type="entry name" value="DHDPS"/>
    <property type="match status" value="1"/>
</dbReference>
<feature type="active site" description="Schiff-base intermediate with substrate" evidence="12 14">
    <location>
        <position position="178"/>
    </location>
</feature>
<evidence type="ECO:0000313" key="18">
    <source>
        <dbReference type="Proteomes" id="UP000198263"/>
    </source>
</evidence>
<sequence length="309" mass="32531">MTNGTSSGTSSGTSGGIQIRGSIPAIVTPMHEDGSLDLAAFRKLIDWHVEQGSNGLVVVGTSGESATLSVEEHVLMVQTAVEHTAKRIPIIAGAGANSTAEAIELSKHAKEVGADATLQVVPYYNKPTQEGMVRHFRAIAEAVDLPVLLYNVPGRTVADMSNETILRLADVPGIIGVKEATGNIDRAAYLIKHAPANFAILSGDDPTAIALMLLGGHGNISVTANVAPKQMSELCRAALAGDAITARRIHLSLLELHKQLFCESNPIPAKWALQALGRMEGGIRLPLTPLDARYHDVVRGALRDAGLLA</sequence>
<dbReference type="PIRSF" id="PIRSF001365">
    <property type="entry name" value="DHDPS"/>
    <property type="match status" value="1"/>
</dbReference>
<feature type="site" description="L-lysine inhibitor binding" evidence="16">
    <location>
        <position position="101"/>
    </location>
</feature>
<dbReference type="NCBIfam" id="TIGR00674">
    <property type="entry name" value="dapA"/>
    <property type="match status" value="1"/>
</dbReference>
<comment type="function">
    <text evidence="1 12">Catalyzes the condensation of (S)-aspartate-beta-semialdehyde [(S)-ASA] and pyruvate to 4-hydroxy-tetrahydrodipicolinate (HTPA).</text>
</comment>
<keyword evidence="5 12" id="KW-0963">Cytoplasm</keyword>
<feature type="site" description="L-lysine inhibitor binding" evidence="16">
    <location>
        <position position="97"/>
    </location>
</feature>
<keyword evidence="6 12" id="KW-0028">Amino-acid biosynthesis</keyword>
<organism evidence="17 18">
    <name type="scientific">Caballeronia concitans</name>
    <dbReference type="NCBI Taxonomy" id="1777133"/>
    <lineage>
        <taxon>Bacteria</taxon>
        <taxon>Pseudomonadati</taxon>
        <taxon>Pseudomonadota</taxon>
        <taxon>Betaproteobacteria</taxon>
        <taxon>Burkholderiales</taxon>
        <taxon>Burkholderiaceae</taxon>
        <taxon>Caballeronia</taxon>
    </lineage>
</organism>
<feature type="site" description="Part of a proton relay during catalysis" evidence="12 16">
    <location>
        <position position="124"/>
    </location>
</feature>
<evidence type="ECO:0000256" key="5">
    <source>
        <dbReference type="ARBA" id="ARBA00022490"/>
    </source>
</evidence>
<evidence type="ECO:0000256" key="2">
    <source>
        <dbReference type="ARBA" id="ARBA00005120"/>
    </source>
</evidence>
<dbReference type="RefSeq" id="WP_040051530.1">
    <property type="nucleotide sequence ID" value="NZ_FCNV02000011.1"/>
</dbReference>
<dbReference type="Proteomes" id="UP000198263">
    <property type="component" value="Unassembled WGS sequence"/>
</dbReference>
<dbReference type="GO" id="GO:0019877">
    <property type="term" value="P:diaminopimelate biosynthetic process"/>
    <property type="evidence" value="ECO:0007669"/>
    <property type="project" value="UniProtKB-UniRule"/>
</dbReference>
<evidence type="ECO:0000256" key="13">
    <source>
        <dbReference type="PIRNR" id="PIRNR001365"/>
    </source>
</evidence>
<evidence type="ECO:0000256" key="1">
    <source>
        <dbReference type="ARBA" id="ARBA00003294"/>
    </source>
</evidence>
<accession>A0A658R281</accession>
<dbReference type="InterPro" id="IPR002220">
    <property type="entry name" value="DapA-like"/>
</dbReference>
<evidence type="ECO:0000256" key="14">
    <source>
        <dbReference type="PIRSR" id="PIRSR001365-1"/>
    </source>
</evidence>
<dbReference type="InterPro" id="IPR005263">
    <property type="entry name" value="DapA"/>
</dbReference>
<reference evidence="17 18" key="1">
    <citation type="submission" date="2016-01" db="EMBL/GenBank/DDBJ databases">
        <authorList>
            <person name="Peeters C."/>
        </authorList>
    </citation>
    <scope>NUCLEOTIDE SEQUENCE [LARGE SCALE GENOMIC DNA]</scope>
    <source>
        <strain evidence="17">LMG 29315</strain>
    </source>
</reference>
<dbReference type="GO" id="GO:0008840">
    <property type="term" value="F:4-hydroxy-tetrahydrodipicolinate synthase activity"/>
    <property type="evidence" value="ECO:0007669"/>
    <property type="project" value="UniProtKB-UniRule"/>
</dbReference>
<comment type="subcellular location">
    <subcellularLocation>
        <location evidence="12">Cytoplasm</location>
    </subcellularLocation>
</comment>
<dbReference type="EC" id="4.3.3.7" evidence="4 12"/>
<keyword evidence="8 12" id="KW-0457">Lysine biosynthesis</keyword>
<dbReference type="HAMAP" id="MF_00418">
    <property type="entry name" value="DapA"/>
    <property type="match status" value="1"/>
</dbReference>
<evidence type="ECO:0000256" key="3">
    <source>
        <dbReference type="ARBA" id="ARBA00007592"/>
    </source>
</evidence>
<dbReference type="GO" id="GO:0005829">
    <property type="term" value="C:cytosol"/>
    <property type="evidence" value="ECO:0007669"/>
    <property type="project" value="TreeGrafter"/>
</dbReference>
<dbReference type="InterPro" id="IPR013785">
    <property type="entry name" value="Aldolase_TIM"/>
</dbReference>
<feature type="binding site" evidence="12">
    <location>
        <position position="62"/>
    </location>
    <ligand>
        <name>pyruvate</name>
        <dbReference type="ChEBI" id="CHEBI:15361"/>
    </ligand>
</feature>
<dbReference type="PANTHER" id="PTHR12128">
    <property type="entry name" value="DIHYDRODIPICOLINATE SYNTHASE"/>
    <property type="match status" value="1"/>
</dbReference>
<evidence type="ECO:0000256" key="11">
    <source>
        <dbReference type="ARBA" id="ARBA00047836"/>
    </source>
</evidence>
<dbReference type="PRINTS" id="PR00146">
    <property type="entry name" value="DHPICSNTHASE"/>
</dbReference>
<evidence type="ECO:0000256" key="9">
    <source>
        <dbReference type="ARBA" id="ARBA00023239"/>
    </source>
</evidence>
<dbReference type="EMBL" id="FCNV02000011">
    <property type="protein sequence ID" value="SAL42221.1"/>
    <property type="molecule type" value="Genomic_DNA"/>
</dbReference>
<keyword evidence="9 12" id="KW-0456">Lyase</keyword>
<comment type="similarity">
    <text evidence="3 12 13">Belongs to the DapA family.</text>
</comment>
<feature type="binding site" evidence="12 15">
    <location>
        <position position="220"/>
    </location>
    <ligand>
        <name>pyruvate</name>
        <dbReference type="ChEBI" id="CHEBI:15361"/>
    </ligand>
</feature>
<comment type="subunit">
    <text evidence="12">Homotetramer; dimer of dimers.</text>
</comment>
<dbReference type="OrthoDB" id="9782828at2"/>
<name>A0A658R281_9BURK</name>
<dbReference type="UniPathway" id="UPA00034">
    <property type="reaction ID" value="UER00017"/>
</dbReference>
<comment type="catalytic activity">
    <reaction evidence="11 12">
        <text>L-aspartate 4-semialdehyde + pyruvate = (2S,4S)-4-hydroxy-2,3,4,5-tetrahydrodipicolinate + H2O + H(+)</text>
        <dbReference type="Rhea" id="RHEA:34171"/>
        <dbReference type="ChEBI" id="CHEBI:15361"/>
        <dbReference type="ChEBI" id="CHEBI:15377"/>
        <dbReference type="ChEBI" id="CHEBI:15378"/>
        <dbReference type="ChEBI" id="CHEBI:67139"/>
        <dbReference type="ChEBI" id="CHEBI:537519"/>
        <dbReference type="EC" id="4.3.3.7"/>
    </reaction>
</comment>
<evidence type="ECO:0000256" key="12">
    <source>
        <dbReference type="HAMAP-Rule" id="MF_00418"/>
    </source>
</evidence>
<evidence type="ECO:0000256" key="16">
    <source>
        <dbReference type="PIRSR" id="PIRSR001365-3"/>
    </source>
</evidence>
<evidence type="ECO:0000256" key="15">
    <source>
        <dbReference type="PIRSR" id="PIRSR001365-2"/>
    </source>
</evidence>
<keyword evidence="10 12" id="KW-0704">Schiff base</keyword>
<gene>
    <name evidence="12" type="primary">dapA</name>
    <name evidence="17" type="ORF">AWB72_04441</name>
</gene>
<evidence type="ECO:0000256" key="4">
    <source>
        <dbReference type="ARBA" id="ARBA00012086"/>
    </source>
</evidence>
<comment type="pathway">
    <text evidence="2 12">Amino-acid biosynthesis; L-lysine biosynthesis via DAP pathway; (S)-tetrahydrodipicolinate from L-aspartate: step 3/4.</text>
</comment>
<dbReference type="AlphaFoldDB" id="A0A658R281"/>
<evidence type="ECO:0000256" key="10">
    <source>
        <dbReference type="ARBA" id="ARBA00023270"/>
    </source>
</evidence>
<feature type="site" description="L-lysine inhibitor binding" evidence="16">
    <location>
        <position position="123"/>
    </location>
</feature>
<evidence type="ECO:0000256" key="6">
    <source>
        <dbReference type="ARBA" id="ARBA00022605"/>
    </source>
</evidence>
<dbReference type="SMART" id="SM01130">
    <property type="entry name" value="DHDPS"/>
    <property type="match status" value="1"/>
</dbReference>
<evidence type="ECO:0000313" key="17">
    <source>
        <dbReference type="EMBL" id="SAL42221.1"/>
    </source>
</evidence>
<dbReference type="PANTHER" id="PTHR12128:SF66">
    <property type="entry name" value="4-HYDROXY-2-OXOGLUTARATE ALDOLASE, MITOCHONDRIAL"/>
    <property type="match status" value="1"/>
</dbReference>
<dbReference type="CDD" id="cd00950">
    <property type="entry name" value="DHDPS"/>
    <property type="match status" value="1"/>
</dbReference>
<evidence type="ECO:0000256" key="7">
    <source>
        <dbReference type="ARBA" id="ARBA00022915"/>
    </source>
</evidence>
<feature type="site" description="L-lysine inhibitor binding; via carbonyl oxygen" evidence="16">
    <location>
        <position position="66"/>
    </location>
</feature>
<proteinExistence type="inferred from homology"/>
<comment type="caution">
    <text evidence="12">Was originally thought to be a dihydrodipicolinate synthase (DHDPS), catalyzing the condensation of (S)-aspartate-beta-semialdehyde [(S)-ASA] and pyruvate to dihydrodipicolinate (DHDP). However, it was shown in E.coli that the product of the enzymatic reaction is not dihydrodipicolinate but in fact (4S)-4-hydroxy-2,3,4,5-tetrahydro-(2S)-dipicolinic acid (HTPA), and that the consecutive dehydration reaction leading to DHDP is not spontaneous but catalyzed by DapB.</text>
</comment>
<keyword evidence="18" id="KW-1185">Reference proteome</keyword>